<keyword evidence="2" id="KW-1185">Reference proteome</keyword>
<comment type="caution">
    <text evidence="1">The sequence shown here is derived from an EMBL/GenBank/DDBJ whole genome shotgun (WGS) entry which is preliminary data.</text>
</comment>
<name>S2VYS1_9ACTN</name>
<dbReference type="SUPFAM" id="SSF143100">
    <property type="entry name" value="TTHA1013/TTHA0281-like"/>
    <property type="match status" value="1"/>
</dbReference>
<dbReference type="AlphaFoldDB" id="S2VYS1"/>
<organism evidence="1 2">
    <name type="scientific">Propionimicrobium lymphophilum ACS-093-V-SCH5</name>
    <dbReference type="NCBI Taxonomy" id="883161"/>
    <lineage>
        <taxon>Bacteria</taxon>
        <taxon>Bacillati</taxon>
        <taxon>Actinomycetota</taxon>
        <taxon>Actinomycetes</taxon>
        <taxon>Propionibacteriales</taxon>
        <taxon>Propionibacteriaceae</taxon>
        <taxon>Propionimicrobium</taxon>
    </lineage>
</organism>
<dbReference type="STRING" id="883161.HMPREF9306_01578"/>
<dbReference type="RefSeq" id="WP_016456398.1">
    <property type="nucleotide sequence ID" value="NZ_KE150269.1"/>
</dbReference>
<evidence type="ECO:0000313" key="1">
    <source>
        <dbReference type="EMBL" id="EPD32016.1"/>
    </source>
</evidence>
<sequence length="71" mass="8127">MMMSRYTAIATREEGWWTVEIKELPGFFTQAKRISQIPELIKDGLSLFPEIEADPDSLSFEIVKNFSSTAK</sequence>
<dbReference type="HOGENOM" id="CLU_2857606_0_0_11"/>
<protein>
    <recommendedName>
        <fullName evidence="3">DUF1902 domain-containing protein</fullName>
    </recommendedName>
</protein>
<accession>S2VYS1</accession>
<reference evidence="1 2" key="1">
    <citation type="submission" date="2013-04" db="EMBL/GenBank/DDBJ databases">
        <title>The Genome Sequence of Propionimicrobium lymphophilum ACS-093-V-SCH5.</title>
        <authorList>
            <consortium name="The Broad Institute Genomics Platform"/>
            <person name="Earl A."/>
            <person name="Ward D."/>
            <person name="Feldgarden M."/>
            <person name="Gevers D."/>
            <person name="Saerens B."/>
            <person name="Vaneechoutte M."/>
            <person name="Walker B."/>
            <person name="Young S."/>
            <person name="Zeng Q."/>
            <person name="Gargeya S."/>
            <person name="Fitzgerald M."/>
            <person name="Haas B."/>
            <person name="Abouelleil A."/>
            <person name="Allen A.W."/>
            <person name="Alvarado L."/>
            <person name="Arachchi H.M."/>
            <person name="Berlin A.M."/>
            <person name="Chapman S.B."/>
            <person name="Gainer-Dewar J."/>
            <person name="Goldberg J."/>
            <person name="Griggs A."/>
            <person name="Gujja S."/>
            <person name="Hansen M."/>
            <person name="Howarth C."/>
            <person name="Imamovic A."/>
            <person name="Ireland A."/>
            <person name="Larimer J."/>
            <person name="McCowan C."/>
            <person name="Murphy C."/>
            <person name="Pearson M."/>
            <person name="Poon T.W."/>
            <person name="Priest M."/>
            <person name="Roberts A."/>
            <person name="Saif S."/>
            <person name="Shea T."/>
            <person name="Sisk P."/>
            <person name="Sykes S."/>
            <person name="Wortman J."/>
            <person name="Nusbaum C."/>
            <person name="Birren B."/>
        </authorList>
    </citation>
    <scope>NUCLEOTIDE SEQUENCE [LARGE SCALE GENOMIC DNA]</scope>
    <source>
        <strain evidence="1 2">ACS-093-V-SCH5</strain>
    </source>
</reference>
<evidence type="ECO:0000313" key="2">
    <source>
        <dbReference type="Proteomes" id="UP000014417"/>
    </source>
</evidence>
<gene>
    <name evidence="1" type="ORF">HMPREF9306_01578</name>
</gene>
<evidence type="ECO:0008006" key="3">
    <source>
        <dbReference type="Google" id="ProtNLM"/>
    </source>
</evidence>
<dbReference type="EMBL" id="AGZR01000009">
    <property type="protein sequence ID" value="EPD32016.1"/>
    <property type="molecule type" value="Genomic_DNA"/>
</dbReference>
<dbReference type="Gene3D" id="3.30.160.250">
    <property type="match status" value="1"/>
</dbReference>
<proteinExistence type="predicted"/>
<dbReference type="Proteomes" id="UP000014417">
    <property type="component" value="Unassembled WGS sequence"/>
</dbReference>
<dbReference type="InterPro" id="IPR035069">
    <property type="entry name" value="TTHA1013/TTHA0281-like"/>
</dbReference>